<comment type="caution">
    <text evidence="2">The sequence shown here is derived from an EMBL/GenBank/DDBJ whole genome shotgun (WGS) entry which is preliminary data.</text>
</comment>
<gene>
    <name evidence="2" type="ORF">PCOR1329_LOCUS12960</name>
</gene>
<feature type="region of interest" description="Disordered" evidence="1">
    <location>
        <begin position="1"/>
        <end position="33"/>
    </location>
</feature>
<dbReference type="EMBL" id="CAUYUJ010003803">
    <property type="protein sequence ID" value="CAK0806907.1"/>
    <property type="molecule type" value="Genomic_DNA"/>
</dbReference>
<feature type="region of interest" description="Disordered" evidence="1">
    <location>
        <begin position="78"/>
        <end position="99"/>
    </location>
</feature>
<evidence type="ECO:0000313" key="2">
    <source>
        <dbReference type="EMBL" id="CAK0806907.1"/>
    </source>
</evidence>
<proteinExistence type="predicted"/>
<evidence type="ECO:0000256" key="1">
    <source>
        <dbReference type="SAM" id="MobiDB-lite"/>
    </source>
</evidence>
<evidence type="ECO:0000313" key="3">
    <source>
        <dbReference type="Proteomes" id="UP001189429"/>
    </source>
</evidence>
<reference evidence="2" key="1">
    <citation type="submission" date="2023-10" db="EMBL/GenBank/DDBJ databases">
        <authorList>
            <person name="Chen Y."/>
            <person name="Shah S."/>
            <person name="Dougan E. K."/>
            <person name="Thang M."/>
            <person name="Chan C."/>
        </authorList>
    </citation>
    <scope>NUCLEOTIDE SEQUENCE [LARGE SCALE GENOMIC DNA]</scope>
</reference>
<organism evidence="2 3">
    <name type="scientific">Prorocentrum cordatum</name>
    <dbReference type="NCBI Taxonomy" id="2364126"/>
    <lineage>
        <taxon>Eukaryota</taxon>
        <taxon>Sar</taxon>
        <taxon>Alveolata</taxon>
        <taxon>Dinophyceae</taxon>
        <taxon>Prorocentrales</taxon>
        <taxon>Prorocentraceae</taxon>
        <taxon>Prorocentrum</taxon>
    </lineage>
</organism>
<sequence length="99" mass="10653">MSAHLIHLQQEAPVQEMHRGRQCGPMPTPRTDLTASKSLKRLLPSDARCRRAAARALELLQPPRARLEARGFARAAALLPAGSGAGPRAPPPPRARPEA</sequence>
<accession>A0ABN9QPF5</accession>
<feature type="compositionally biased region" description="Pro residues" evidence="1">
    <location>
        <begin position="88"/>
        <end position="99"/>
    </location>
</feature>
<name>A0ABN9QPF5_9DINO</name>
<protein>
    <submittedName>
        <fullName evidence="2">Uncharacterized protein</fullName>
    </submittedName>
</protein>
<dbReference type="Proteomes" id="UP001189429">
    <property type="component" value="Unassembled WGS sequence"/>
</dbReference>
<keyword evidence="3" id="KW-1185">Reference proteome</keyword>